<proteinExistence type="predicted"/>
<organism evidence="1 2">
    <name type="scientific">Hypsizygus marmoreus</name>
    <name type="common">White beech mushroom</name>
    <name type="synonym">Agaricus marmoreus</name>
    <dbReference type="NCBI Taxonomy" id="39966"/>
    <lineage>
        <taxon>Eukaryota</taxon>
        <taxon>Fungi</taxon>
        <taxon>Dikarya</taxon>
        <taxon>Basidiomycota</taxon>
        <taxon>Agaricomycotina</taxon>
        <taxon>Agaricomycetes</taxon>
        <taxon>Agaricomycetidae</taxon>
        <taxon>Agaricales</taxon>
        <taxon>Tricholomatineae</taxon>
        <taxon>Lyophyllaceae</taxon>
        <taxon>Hypsizygus</taxon>
    </lineage>
</organism>
<accession>A0A369K3K4</accession>
<gene>
    <name evidence="1" type="ORF">Hypma_004325</name>
</gene>
<dbReference type="Proteomes" id="UP000076154">
    <property type="component" value="Unassembled WGS sequence"/>
</dbReference>
<keyword evidence="2" id="KW-1185">Reference proteome</keyword>
<reference evidence="1" key="1">
    <citation type="submission" date="2018-04" db="EMBL/GenBank/DDBJ databases">
        <title>Whole genome sequencing of Hypsizygus marmoreus.</title>
        <authorList>
            <person name="Choi I.-G."/>
            <person name="Min B."/>
            <person name="Kim J.-G."/>
            <person name="Kim S."/>
            <person name="Oh Y.-L."/>
            <person name="Kong W.-S."/>
            <person name="Park H."/>
            <person name="Jeong J."/>
            <person name="Song E.-S."/>
        </authorList>
    </citation>
    <scope>NUCLEOTIDE SEQUENCE [LARGE SCALE GENOMIC DNA]</scope>
    <source>
        <strain evidence="1">51987-8</strain>
    </source>
</reference>
<dbReference type="AlphaFoldDB" id="A0A369K3K4"/>
<dbReference type="OrthoDB" id="2940584at2759"/>
<evidence type="ECO:0000313" key="1">
    <source>
        <dbReference type="EMBL" id="RDB27347.1"/>
    </source>
</evidence>
<dbReference type="EMBL" id="LUEZ02000017">
    <property type="protein sequence ID" value="RDB27347.1"/>
    <property type="molecule type" value="Genomic_DNA"/>
</dbReference>
<evidence type="ECO:0000313" key="2">
    <source>
        <dbReference type="Proteomes" id="UP000076154"/>
    </source>
</evidence>
<protein>
    <submittedName>
        <fullName evidence="1">Uncharacterized protein</fullName>
    </submittedName>
</protein>
<comment type="caution">
    <text evidence="1">The sequence shown here is derived from an EMBL/GenBank/DDBJ whole genome shotgun (WGS) entry which is preliminary data.</text>
</comment>
<dbReference type="InParanoid" id="A0A369K3K4"/>
<name>A0A369K3K4_HYPMA</name>
<sequence>MPKTTTAVSTPSQIAQVSKLFRQRDVDAAAILASLINSQPTLETLEPVLDDTIKELLHYSFTQREQIDSLVTFLHAVATQIKPSVSHPGHPPLDLCPTMDMRPSNGPTVLAECLSHDLYESLWDRTSRDITPDDEYDRTRPKSYYFDASVHATVLARAFAMYPIFRERLWREAEDVLVKGLLSGTEQEPGVFTALTALLLGAGEEIREFLSQEGIKGMGLEWVWYNNTRMWGDVAWGWTDLMMALKDEPGETMAARLPSYIRASFEKAKKHIGDGSGSFPSWGSERLAKEAFGWGEDVL</sequence>